<evidence type="ECO:0000256" key="6">
    <source>
        <dbReference type="SAM" id="Phobius"/>
    </source>
</evidence>
<feature type="transmembrane region" description="Helical" evidence="6">
    <location>
        <begin position="777"/>
        <end position="799"/>
    </location>
</feature>
<dbReference type="KEGG" id="civ:IMZ16_07785"/>
<gene>
    <name evidence="8" type="ORF">IMZ16_07785</name>
</gene>
<keyword evidence="5 6" id="KW-0472">Membrane</keyword>
<evidence type="ECO:0000313" key="8">
    <source>
        <dbReference type="EMBL" id="QOR73426.1"/>
    </source>
</evidence>
<evidence type="ECO:0000313" key="9">
    <source>
        <dbReference type="Proteomes" id="UP000593605"/>
    </source>
</evidence>
<dbReference type="PANTHER" id="PTHR33406:SF13">
    <property type="entry name" value="MEMBRANE PROTEIN YDFJ"/>
    <property type="match status" value="1"/>
</dbReference>
<feature type="transmembrane region" description="Helical" evidence="6">
    <location>
        <begin position="684"/>
        <end position="704"/>
    </location>
</feature>
<dbReference type="InterPro" id="IPR050545">
    <property type="entry name" value="Mycobact_MmpL"/>
</dbReference>
<proteinExistence type="predicted"/>
<dbReference type="InterPro" id="IPR002123">
    <property type="entry name" value="Plipid/glycerol_acylTrfase"/>
</dbReference>
<reference evidence="8 9" key="1">
    <citation type="submission" date="2020-10" db="EMBL/GenBank/DDBJ databases">
        <title>Complete genome of Cruoricapor ignavus strain M1214 isolated from the blood culture of a febrile patient.</title>
        <authorList>
            <person name="Guglielmino C.J.D."/>
        </authorList>
    </citation>
    <scope>NUCLEOTIDE SEQUENCE [LARGE SCALE GENOMIC DNA]</scope>
    <source>
        <strain evidence="8 9">M1214</strain>
    </source>
</reference>
<name>A0A7M1T0R1_9FLAO</name>
<feature type="transmembrane region" description="Helical" evidence="6">
    <location>
        <begin position="819"/>
        <end position="843"/>
    </location>
</feature>
<feature type="transmembrane region" description="Helical" evidence="6">
    <location>
        <begin position="386"/>
        <end position="405"/>
    </location>
</feature>
<dbReference type="Proteomes" id="UP000593605">
    <property type="component" value="Chromosome"/>
</dbReference>
<comment type="subcellular location">
    <subcellularLocation>
        <location evidence="1">Cell membrane</location>
        <topology evidence="1">Multi-pass membrane protein</topology>
    </subcellularLocation>
</comment>
<evidence type="ECO:0000259" key="7">
    <source>
        <dbReference type="PROSITE" id="PS50156"/>
    </source>
</evidence>
<dbReference type="SUPFAM" id="SSF82866">
    <property type="entry name" value="Multidrug efflux transporter AcrB transmembrane domain"/>
    <property type="match status" value="2"/>
</dbReference>
<protein>
    <submittedName>
        <fullName evidence="8">MMPL family transporter</fullName>
    </submittedName>
</protein>
<dbReference type="CDD" id="cd07989">
    <property type="entry name" value="LPLAT_AGPAT-like"/>
    <property type="match status" value="1"/>
</dbReference>
<keyword evidence="2" id="KW-1003">Cell membrane</keyword>
<feature type="transmembrane region" description="Helical" evidence="6">
    <location>
        <begin position="658"/>
        <end position="677"/>
    </location>
</feature>
<dbReference type="InterPro" id="IPR004869">
    <property type="entry name" value="MMPL_dom"/>
</dbReference>
<accession>A0A7M1T0R1</accession>
<dbReference type="PANTHER" id="PTHR33406">
    <property type="entry name" value="MEMBRANE PROTEIN MJ1562-RELATED"/>
    <property type="match status" value="1"/>
</dbReference>
<feature type="transmembrane region" description="Helical" evidence="6">
    <location>
        <begin position="750"/>
        <end position="771"/>
    </location>
</feature>
<evidence type="ECO:0000256" key="5">
    <source>
        <dbReference type="ARBA" id="ARBA00023136"/>
    </source>
</evidence>
<evidence type="ECO:0000256" key="4">
    <source>
        <dbReference type="ARBA" id="ARBA00022989"/>
    </source>
</evidence>
<organism evidence="8 9">
    <name type="scientific">Cruoricaptor ignavus</name>
    <dbReference type="NCBI Taxonomy" id="1118202"/>
    <lineage>
        <taxon>Bacteria</taxon>
        <taxon>Pseudomonadati</taxon>
        <taxon>Bacteroidota</taxon>
        <taxon>Flavobacteriia</taxon>
        <taxon>Flavobacteriales</taxon>
        <taxon>Weeksellaceae</taxon>
        <taxon>Cruoricaptor</taxon>
    </lineage>
</organism>
<evidence type="ECO:0000256" key="3">
    <source>
        <dbReference type="ARBA" id="ARBA00022692"/>
    </source>
</evidence>
<dbReference type="PROSITE" id="PS50156">
    <property type="entry name" value="SSD"/>
    <property type="match status" value="1"/>
</dbReference>
<evidence type="ECO:0000256" key="2">
    <source>
        <dbReference type="ARBA" id="ARBA00022475"/>
    </source>
</evidence>
<dbReference type="Gene3D" id="1.20.1640.10">
    <property type="entry name" value="Multidrug efflux transporter AcrB transmembrane domain"/>
    <property type="match status" value="2"/>
</dbReference>
<feature type="transmembrane region" description="Helical" evidence="6">
    <location>
        <begin position="320"/>
        <end position="341"/>
    </location>
</feature>
<feature type="transmembrane region" description="Helical" evidence="6">
    <location>
        <begin position="268"/>
        <end position="287"/>
    </location>
</feature>
<keyword evidence="4 6" id="KW-1133">Transmembrane helix</keyword>
<dbReference type="GO" id="GO:0016746">
    <property type="term" value="F:acyltransferase activity"/>
    <property type="evidence" value="ECO:0007669"/>
    <property type="project" value="InterPro"/>
</dbReference>
<evidence type="ECO:0000256" key="1">
    <source>
        <dbReference type="ARBA" id="ARBA00004651"/>
    </source>
</evidence>
<dbReference type="EMBL" id="CP063145">
    <property type="protein sequence ID" value="QOR73426.1"/>
    <property type="molecule type" value="Genomic_DNA"/>
</dbReference>
<dbReference type="SUPFAM" id="SSF69593">
    <property type="entry name" value="Glycerol-3-phosphate (1)-acyltransferase"/>
    <property type="match status" value="1"/>
</dbReference>
<feature type="transmembrane region" description="Helical" evidence="6">
    <location>
        <begin position="710"/>
        <end position="730"/>
    </location>
</feature>
<feature type="domain" description="SSD" evidence="7">
    <location>
        <begin position="682"/>
        <end position="802"/>
    </location>
</feature>
<feature type="transmembrane region" description="Helical" evidence="6">
    <location>
        <begin position="294"/>
        <end position="314"/>
    </location>
</feature>
<keyword evidence="3 6" id="KW-0812">Transmembrane</keyword>
<dbReference type="AlphaFoldDB" id="A0A7M1T0R1"/>
<feature type="transmembrane region" description="Helical" evidence="6">
    <location>
        <begin position="361"/>
        <end position="380"/>
    </location>
</feature>
<dbReference type="SMART" id="SM00563">
    <property type="entry name" value="PlsC"/>
    <property type="match status" value="1"/>
</dbReference>
<dbReference type="InterPro" id="IPR000731">
    <property type="entry name" value="SSD"/>
</dbReference>
<dbReference type="RefSeq" id="WP_193439581.1">
    <property type="nucleotide sequence ID" value="NZ_CP063145.1"/>
</dbReference>
<sequence length="1209" mass="137328">MHRFFTEVYFKISKQKLPWLLGLLAFLVLCILCITKINFEEDISQIIPKSDKADITAKVLKQQNFSDKVIVIVEKKNATDDYALSETADDFLEKIEPLKPYISDVQGKVDDEEILQSFHFISENLPIFLEEKDYEIIREKLNNDSISQKISDNFSTMLSPTSVVTKDFIRKDPLDFSGIALQKLNSLNSNSNFQLEDNYVVSENGQHLLLFIEPKFGGSETKNNEKFAEGLEKIRGELNQKYRGKTEISYFGAPLIAVANAKQIKHDIQSTVLVSMALLLLLLIFYFKNWLTPLIIFVPTAVSVIISLVIIYFIKDRISAVSLSISAILVGLTVDYALHILTHYKHKTNIAELYREITQPVLMSAATTAVSFLCLVFVRSEALKDLGIFAAITVMLSAIFSLIIIPQIYRPKAVEIEPKKTLIDKVAGYPFERYKFLIISCLITIPVCLFGFSKVKFNSDISDLNFVPEEMQQSEAKLQSITDLAEKSVYVFSYGKTAEEALKHNTKVAEFLRQEKSGGNILNFTSSGEILIPESLQGERITRWKNFWDDARKAQTIAKIKSAGKTSGFSESAFSEFEELLYRNHHPLQINEFQELPALRLNEFLTEEDDLATLVSIVKLDEKKRGDFISAAEKNPNTLVIDRQQMNENFLGLLKDDFLSLINYSLIAIIAIFLLFFRNLGLTIFAIIPVLLSGIVTAGIFYFLGLELNIFSTIVCTLVFGAGVDFNIFLTKALQKELSTGKSALPTYRVSIILALITTLLAIGSLIFAKHPALKSVAAVATVGMLSVVIISFTIYPLIFSFIRKRTQKGLQPVSIRVFLNSVFSLIYYALGGFFFSILAMIFGKNAQRILKVPASKFLVSVLYTNPFVRKKFIPNPSEDFSRPAVIIANHTSFLDTLAMAMVTPKIVYLVNDWVYNSPIFGKVVKRFGFYPVSQGIENGHDVLQEKINQGYSLAVFPEAQRSETNRVQRFHKGAFYLAEKYGLDVVPVFIHGNSEVMPKGDFMIHDGKITVKVGGRISADDKNFGENYSERTKKIQQFYREKFQEFRNEMEDENYFKPLIFGSFLYKEREISEEAKRDFEENKSAYFEMNRLISADEKILHFCGDFGQIDMLLALSESARKIHSVIPEENRRNIASENFVVKKRRIFYHAEIPENQHFTTLIISDENVPEISLPESIRQIIIARCKNNGKFTEFSAARRNEKITVLKR</sequence>
<dbReference type="GO" id="GO:0005886">
    <property type="term" value="C:plasma membrane"/>
    <property type="evidence" value="ECO:0007669"/>
    <property type="project" value="UniProtKB-SubCell"/>
</dbReference>
<dbReference type="Pfam" id="PF01553">
    <property type="entry name" value="Acyltransferase"/>
    <property type="match status" value="1"/>
</dbReference>
<dbReference type="Pfam" id="PF03176">
    <property type="entry name" value="MMPL"/>
    <property type="match status" value="2"/>
</dbReference>